<reference evidence="3 4" key="1">
    <citation type="submission" date="2014-04" db="EMBL/GenBank/DDBJ databases">
        <authorList>
            <consortium name="DOE Joint Genome Institute"/>
            <person name="Kuo A."/>
            <person name="Kohler A."/>
            <person name="Nagy L.G."/>
            <person name="Floudas D."/>
            <person name="Copeland A."/>
            <person name="Barry K.W."/>
            <person name="Cichocki N."/>
            <person name="Veneault-Fourrey C."/>
            <person name="LaButti K."/>
            <person name="Lindquist E.A."/>
            <person name="Lipzen A."/>
            <person name="Lundell T."/>
            <person name="Morin E."/>
            <person name="Murat C."/>
            <person name="Sun H."/>
            <person name="Tunlid A."/>
            <person name="Henrissat B."/>
            <person name="Grigoriev I.V."/>
            <person name="Hibbett D.S."/>
            <person name="Martin F."/>
            <person name="Nordberg H.P."/>
            <person name="Cantor M.N."/>
            <person name="Hua S.X."/>
        </authorList>
    </citation>
    <scope>NUCLEOTIDE SEQUENCE [LARGE SCALE GENOMIC DNA]</scope>
    <source>
        <strain evidence="3 4">LaAM-08-1</strain>
    </source>
</reference>
<accession>A0A0C9WVP1</accession>
<dbReference type="EMBL" id="KN838578">
    <property type="protein sequence ID" value="KIK03600.1"/>
    <property type="molecule type" value="Genomic_DNA"/>
</dbReference>
<gene>
    <name evidence="3" type="ORF">K443DRAFT_676607</name>
</gene>
<evidence type="ECO:0000313" key="4">
    <source>
        <dbReference type="Proteomes" id="UP000054477"/>
    </source>
</evidence>
<sequence length="240" mass="26336">MSSRRTTRSVRFAEEDEAIPDIDTPSPTLSSSPLSSPSLETPSSSPINPLFAPTSSQYLPCIPLPLQADPLVDGLLTINQILGRPLTGTLPFKFDVTRDPACMLELDSSSILTPAVLAEAATTPPLHMMVLHCEDFPWQLIIHPQNSKEFVTVCDVLSGIYASLRIPINSGDFNGLSGEKQSMITQTFFHRYDRHGETEAREKEKVKGVKRVDFLIGRNSFAGICPTSSPLVWELTLSPL</sequence>
<feature type="compositionally biased region" description="Low complexity" evidence="1">
    <location>
        <begin position="24"/>
        <end position="46"/>
    </location>
</feature>
<dbReference type="Pfam" id="PF20415">
    <property type="entry name" value="DUF6699"/>
    <property type="match status" value="1"/>
</dbReference>
<dbReference type="InterPro" id="IPR046522">
    <property type="entry name" value="DUF6699"/>
</dbReference>
<keyword evidence="4" id="KW-1185">Reference proteome</keyword>
<name>A0A0C9WVP1_9AGAR</name>
<feature type="domain" description="DUF6699" evidence="2">
    <location>
        <begin position="93"/>
        <end position="226"/>
    </location>
</feature>
<evidence type="ECO:0000256" key="1">
    <source>
        <dbReference type="SAM" id="MobiDB-lite"/>
    </source>
</evidence>
<feature type="region of interest" description="Disordered" evidence="1">
    <location>
        <begin position="1"/>
        <end position="47"/>
    </location>
</feature>
<reference evidence="4" key="2">
    <citation type="submission" date="2015-01" db="EMBL/GenBank/DDBJ databases">
        <title>Evolutionary Origins and Diversification of the Mycorrhizal Mutualists.</title>
        <authorList>
            <consortium name="DOE Joint Genome Institute"/>
            <consortium name="Mycorrhizal Genomics Consortium"/>
            <person name="Kohler A."/>
            <person name="Kuo A."/>
            <person name="Nagy L.G."/>
            <person name="Floudas D."/>
            <person name="Copeland A."/>
            <person name="Barry K.W."/>
            <person name="Cichocki N."/>
            <person name="Veneault-Fourrey C."/>
            <person name="LaButti K."/>
            <person name="Lindquist E.A."/>
            <person name="Lipzen A."/>
            <person name="Lundell T."/>
            <person name="Morin E."/>
            <person name="Murat C."/>
            <person name="Riley R."/>
            <person name="Ohm R."/>
            <person name="Sun H."/>
            <person name="Tunlid A."/>
            <person name="Henrissat B."/>
            <person name="Grigoriev I.V."/>
            <person name="Hibbett D.S."/>
            <person name="Martin F."/>
        </authorList>
    </citation>
    <scope>NUCLEOTIDE SEQUENCE [LARGE SCALE GENOMIC DNA]</scope>
    <source>
        <strain evidence="4">LaAM-08-1</strain>
    </source>
</reference>
<dbReference type="HOGENOM" id="CLU_085813_0_0_1"/>
<protein>
    <recommendedName>
        <fullName evidence="2">DUF6699 domain-containing protein</fullName>
    </recommendedName>
</protein>
<dbReference type="AlphaFoldDB" id="A0A0C9WVP1"/>
<dbReference type="Proteomes" id="UP000054477">
    <property type="component" value="Unassembled WGS sequence"/>
</dbReference>
<evidence type="ECO:0000313" key="3">
    <source>
        <dbReference type="EMBL" id="KIK03600.1"/>
    </source>
</evidence>
<dbReference type="OrthoDB" id="3224413at2759"/>
<organism evidence="3 4">
    <name type="scientific">Laccaria amethystina LaAM-08-1</name>
    <dbReference type="NCBI Taxonomy" id="1095629"/>
    <lineage>
        <taxon>Eukaryota</taxon>
        <taxon>Fungi</taxon>
        <taxon>Dikarya</taxon>
        <taxon>Basidiomycota</taxon>
        <taxon>Agaricomycotina</taxon>
        <taxon>Agaricomycetes</taxon>
        <taxon>Agaricomycetidae</taxon>
        <taxon>Agaricales</taxon>
        <taxon>Agaricineae</taxon>
        <taxon>Hydnangiaceae</taxon>
        <taxon>Laccaria</taxon>
    </lineage>
</organism>
<proteinExistence type="predicted"/>
<evidence type="ECO:0000259" key="2">
    <source>
        <dbReference type="Pfam" id="PF20415"/>
    </source>
</evidence>